<dbReference type="GO" id="GO:0003723">
    <property type="term" value="F:RNA binding"/>
    <property type="evidence" value="ECO:0007669"/>
    <property type="project" value="UniProtKB-UniRule"/>
</dbReference>
<feature type="domain" description="SAM-dependent MTase RsmB/NOP-type" evidence="6">
    <location>
        <begin position="135"/>
        <end position="383"/>
    </location>
</feature>
<keyword evidence="2 5" id="KW-0808">Transferase</keyword>
<comment type="similarity">
    <text evidence="5">Belongs to the class I-like SAM-binding methyltransferase superfamily. RsmB/NOP family.</text>
</comment>
<evidence type="ECO:0000259" key="6">
    <source>
        <dbReference type="PROSITE" id="PS51686"/>
    </source>
</evidence>
<dbReference type="InterPro" id="IPR023267">
    <property type="entry name" value="RCMT"/>
</dbReference>
<dbReference type="InterPro" id="IPR049560">
    <property type="entry name" value="MeTrfase_RsmB-F_NOP2_cat"/>
</dbReference>
<name>A0A975ZMH0_9RHOB</name>
<evidence type="ECO:0000313" key="7">
    <source>
        <dbReference type="EMBL" id="SEJ04009.1"/>
    </source>
</evidence>
<protein>
    <submittedName>
        <fullName evidence="7">16S rRNA (Cytosine967-C5)-methyltransferase</fullName>
    </submittedName>
</protein>
<dbReference type="Gene3D" id="3.40.50.150">
    <property type="entry name" value="Vaccinia Virus protein VP39"/>
    <property type="match status" value="1"/>
</dbReference>
<dbReference type="AlphaFoldDB" id="A0A975ZMH0"/>
<dbReference type="InterPro" id="IPR029063">
    <property type="entry name" value="SAM-dependent_MTases_sf"/>
</dbReference>
<reference evidence="7 8" key="1">
    <citation type="submission" date="2016-10" db="EMBL/GenBank/DDBJ databases">
        <authorList>
            <person name="Varghese N."/>
            <person name="Submissions S."/>
        </authorList>
    </citation>
    <scope>NUCLEOTIDE SEQUENCE [LARGE SCALE GENOMIC DNA]</scope>
    <source>
        <strain evidence="7 8">FF3</strain>
    </source>
</reference>
<dbReference type="CDD" id="cd02440">
    <property type="entry name" value="AdoMet_MTases"/>
    <property type="match status" value="1"/>
</dbReference>
<proteinExistence type="inferred from homology"/>
<dbReference type="PANTHER" id="PTHR22807:SF53">
    <property type="entry name" value="RIBOSOMAL RNA SMALL SUBUNIT METHYLTRANSFERASE B-RELATED"/>
    <property type="match status" value="1"/>
</dbReference>
<dbReference type="SUPFAM" id="SSF53335">
    <property type="entry name" value="S-adenosyl-L-methionine-dependent methyltransferases"/>
    <property type="match status" value="1"/>
</dbReference>
<keyword evidence="4 5" id="KW-0694">RNA-binding</keyword>
<evidence type="ECO:0000313" key="8">
    <source>
        <dbReference type="Proteomes" id="UP000182932"/>
    </source>
</evidence>
<dbReference type="GO" id="GO:0001510">
    <property type="term" value="P:RNA methylation"/>
    <property type="evidence" value="ECO:0007669"/>
    <property type="project" value="InterPro"/>
</dbReference>
<dbReference type="PROSITE" id="PS51686">
    <property type="entry name" value="SAM_MT_RSMB_NOP"/>
    <property type="match status" value="1"/>
</dbReference>
<evidence type="ECO:0000256" key="1">
    <source>
        <dbReference type="ARBA" id="ARBA00022603"/>
    </source>
</evidence>
<dbReference type="PRINTS" id="PR02008">
    <property type="entry name" value="RCMTFAMILY"/>
</dbReference>
<accession>A0A975ZMH0</accession>
<dbReference type="Pfam" id="PF01189">
    <property type="entry name" value="Methyltr_RsmB-F"/>
    <property type="match status" value="1"/>
</dbReference>
<feature type="binding site" evidence="5">
    <location>
        <position position="284"/>
    </location>
    <ligand>
        <name>S-adenosyl-L-methionine</name>
        <dbReference type="ChEBI" id="CHEBI:59789"/>
    </ligand>
</feature>
<dbReference type="RefSeq" id="WP_074835497.1">
    <property type="nucleotide sequence ID" value="NZ_FNYY01000003.1"/>
</dbReference>
<evidence type="ECO:0000256" key="5">
    <source>
        <dbReference type="PROSITE-ProRule" id="PRU01023"/>
    </source>
</evidence>
<evidence type="ECO:0000256" key="4">
    <source>
        <dbReference type="ARBA" id="ARBA00022884"/>
    </source>
</evidence>
<dbReference type="EMBL" id="FNYY01000003">
    <property type="protein sequence ID" value="SEJ04009.1"/>
    <property type="molecule type" value="Genomic_DNA"/>
</dbReference>
<keyword evidence="1 5" id="KW-0489">Methyltransferase</keyword>
<dbReference type="PANTHER" id="PTHR22807">
    <property type="entry name" value="NOP2 YEAST -RELATED NOL1/NOP2/FMU SUN DOMAIN-CONTAINING"/>
    <property type="match status" value="1"/>
</dbReference>
<dbReference type="GeneID" id="80817397"/>
<evidence type="ECO:0000256" key="2">
    <source>
        <dbReference type="ARBA" id="ARBA00022679"/>
    </source>
</evidence>
<keyword evidence="8" id="KW-1185">Reference proteome</keyword>
<comment type="caution">
    <text evidence="7">The sequence shown here is derived from an EMBL/GenBank/DDBJ whole genome shotgun (WGS) entry which is preliminary data.</text>
</comment>
<dbReference type="Proteomes" id="UP000182932">
    <property type="component" value="Unassembled WGS sequence"/>
</dbReference>
<keyword evidence="3 5" id="KW-0949">S-adenosyl-L-methionine</keyword>
<dbReference type="Pfam" id="PF22458">
    <property type="entry name" value="RsmF-B_ferredox"/>
    <property type="match status" value="1"/>
</dbReference>
<dbReference type="InterPro" id="IPR054728">
    <property type="entry name" value="RsmB-like_ferredoxin"/>
</dbReference>
<feature type="active site" description="Nucleophile" evidence="5">
    <location>
        <position position="337"/>
    </location>
</feature>
<gene>
    <name evidence="7" type="ORF">SAMN04487940_10336</name>
</gene>
<dbReference type="GO" id="GO:0008173">
    <property type="term" value="F:RNA methyltransferase activity"/>
    <property type="evidence" value="ECO:0007669"/>
    <property type="project" value="InterPro"/>
</dbReference>
<feature type="binding site" evidence="5">
    <location>
        <position position="248"/>
    </location>
    <ligand>
        <name>S-adenosyl-L-methionine</name>
        <dbReference type="ChEBI" id="CHEBI:59789"/>
    </ligand>
</feature>
<comment type="caution">
    <text evidence="5">Lacks conserved residue(s) required for the propagation of feature annotation.</text>
</comment>
<organism evidence="7 8">
    <name type="scientific">Marinovum algicola</name>
    <dbReference type="NCBI Taxonomy" id="42444"/>
    <lineage>
        <taxon>Bacteria</taxon>
        <taxon>Pseudomonadati</taxon>
        <taxon>Pseudomonadota</taxon>
        <taxon>Alphaproteobacteria</taxon>
        <taxon>Rhodobacterales</taxon>
        <taxon>Roseobacteraceae</taxon>
        <taxon>Marinovum</taxon>
    </lineage>
</organism>
<evidence type="ECO:0000256" key="3">
    <source>
        <dbReference type="ARBA" id="ARBA00022691"/>
    </source>
</evidence>
<sequence>MTPAARIQTAGELLDAVLAGQAAEQALTRWARSNRYAGSKDRAAIRDLVFDALRRKRSYAALGGAETGRGLMLGALRASETAIDEVFTGARFMPAPVTEAERAAFRSPSEAEARDLPDWLWPEFARSLGDAAEAEARLLRERAEVFLRVNLLKSNLDTAQARLAEEGIATEPHAVSPTALRVTEGARRVHLSAAYGDGLVELQDAASQAVVNALAPQPGQSLLDFCAGGGGKALAMAAQAGGPVTAHDIDPGRMRDIPARAARAGAEITVQPAPQGVFDIVLCDAPCSGSGSWRRAPEAKWRLTEDRLAELCTMQDAVLDAAAPFVAPGGWLAYATCSLLAPENSARVSAFQDRHPGWVMDFDRQFTLQDGGDGFYLALLKRG</sequence>
<dbReference type="InterPro" id="IPR001678">
    <property type="entry name" value="MeTrfase_RsmB-F_NOP2_dom"/>
</dbReference>